<dbReference type="InterPro" id="IPR004524">
    <property type="entry name" value="Asp-tRNA-ligase_1"/>
</dbReference>
<evidence type="ECO:0000259" key="7">
    <source>
        <dbReference type="PROSITE" id="PS50862"/>
    </source>
</evidence>
<sequence length="663" mass="74546">MLRTKLRSICSPTLLSSINSRPHGSQALKKTPLQYVSFHQNNYPKFFSSKIALNDVNDFATSMRSHNIGQLNTNLVAEKITLCGWAERIRYGTVQVVFSKSELETNAENIWDVLSKLSEESVIQITGTVSGKNNKKPVTSNQSLIIDSLEIKGNHIVILNDAKALPFHPMSKNSLPKEPARLEYRHLDLRRSELQNNIFTRAKVVRTIRNYLDDKGFVDIETPLLFKSTPEGAREFLVPSRTAPGSCYALPQSPQQFKQLLMVSGFDRYYQISKCFRDEDLRADRQPEFTQVDIEMSFINSNDIQTMIEGLIKTVLKKVKNIDIKTPFKRLTFNEATSTYGSDKPDTRFDLKASNLIQQFDRNDATLDDCISEILIVKNNIHKLSKAEISETMSIINKSVENGESKLTSIHVIGKDFLPLKQNSVSFVYRLVEKKGKEYVANKIRDMGIDPGDIIFVSERLETITPANTTLGKARLFLGKKLVELGAIEYKSDYNFLWVEKFPLFTIEPDDIKKIKTTHHPFTAPDVSVAQERLLEACGNDPDKLSKLIGKHYDLVLNDIELGGGSIRIHNPELQSFILSNILKANTRSRLNHLIMALGHGAPPHGGIALGLDRLVALLCGANSLRDVIAFPKSSDGRDLMFKAPTAATPQELAEYHLKSIKS</sequence>
<dbReference type="STRING" id="133385.A0A2T9YDW3"/>
<comment type="caution">
    <text evidence="8">The sequence shown here is derived from an EMBL/GenBank/DDBJ whole genome shotgun (WGS) entry which is preliminary data.</text>
</comment>
<dbReference type="Gene3D" id="2.40.50.140">
    <property type="entry name" value="Nucleic acid-binding proteins"/>
    <property type="match status" value="1"/>
</dbReference>
<dbReference type="InterPro" id="IPR002312">
    <property type="entry name" value="Asp/Asn-tRNA-synth_IIb"/>
</dbReference>
<evidence type="ECO:0000256" key="6">
    <source>
        <dbReference type="ARBA" id="ARBA00023146"/>
    </source>
</evidence>
<dbReference type="PANTHER" id="PTHR22594:SF5">
    <property type="entry name" value="ASPARTATE--TRNA LIGASE, MITOCHONDRIAL"/>
    <property type="match status" value="1"/>
</dbReference>
<keyword evidence="5" id="KW-0648">Protein biosynthesis</keyword>
<dbReference type="Pfam" id="PF00152">
    <property type="entry name" value="tRNA-synt_2"/>
    <property type="match status" value="1"/>
</dbReference>
<dbReference type="AlphaFoldDB" id="A0A2T9YDW3"/>
<dbReference type="InterPro" id="IPR006195">
    <property type="entry name" value="aa-tRNA-synth_II"/>
</dbReference>
<reference evidence="8 9" key="1">
    <citation type="journal article" date="2018" name="MBio">
        <title>Comparative Genomics Reveals the Core Gene Toolbox for the Fungus-Insect Symbiosis.</title>
        <authorList>
            <person name="Wang Y."/>
            <person name="Stata M."/>
            <person name="Wang W."/>
            <person name="Stajich J.E."/>
            <person name="White M.M."/>
            <person name="Moncalvo J.M."/>
        </authorList>
    </citation>
    <scope>NUCLEOTIDE SEQUENCE [LARGE SCALE GENOMIC DNA]</scope>
    <source>
        <strain evidence="8 9">SWE-8-4</strain>
    </source>
</reference>
<evidence type="ECO:0000313" key="8">
    <source>
        <dbReference type="EMBL" id="PVU90505.1"/>
    </source>
</evidence>
<dbReference type="InterPro" id="IPR004115">
    <property type="entry name" value="GAD-like_sf"/>
</dbReference>
<dbReference type="GO" id="GO:0005524">
    <property type="term" value="F:ATP binding"/>
    <property type="evidence" value="ECO:0007669"/>
    <property type="project" value="UniProtKB-KW"/>
</dbReference>
<keyword evidence="2" id="KW-0436">Ligase</keyword>
<evidence type="ECO:0000256" key="4">
    <source>
        <dbReference type="ARBA" id="ARBA00022840"/>
    </source>
</evidence>
<evidence type="ECO:0000256" key="3">
    <source>
        <dbReference type="ARBA" id="ARBA00022741"/>
    </source>
</evidence>
<dbReference type="SUPFAM" id="SSF50249">
    <property type="entry name" value="Nucleic acid-binding proteins"/>
    <property type="match status" value="1"/>
</dbReference>
<dbReference type="NCBIfam" id="NF001750">
    <property type="entry name" value="PRK00476.1"/>
    <property type="match status" value="1"/>
</dbReference>
<accession>A0A2T9YDW3</accession>
<dbReference type="PANTHER" id="PTHR22594">
    <property type="entry name" value="ASPARTYL/LYSYL-TRNA SYNTHETASE"/>
    <property type="match status" value="1"/>
</dbReference>
<dbReference type="InterPro" id="IPR012340">
    <property type="entry name" value="NA-bd_OB-fold"/>
</dbReference>
<name>A0A2T9YDW3_9FUNG</name>
<comment type="similarity">
    <text evidence="1">Belongs to the class-II aminoacyl-tRNA synthetase family. Type 1 subfamily.</text>
</comment>
<dbReference type="NCBIfam" id="TIGR00459">
    <property type="entry name" value="aspS_bact"/>
    <property type="match status" value="1"/>
</dbReference>
<dbReference type="HAMAP" id="MF_00044">
    <property type="entry name" value="Asp_tRNA_synth_type1"/>
    <property type="match status" value="1"/>
</dbReference>
<evidence type="ECO:0000256" key="5">
    <source>
        <dbReference type="ARBA" id="ARBA00022917"/>
    </source>
</evidence>
<dbReference type="GO" id="GO:0006422">
    <property type="term" value="P:aspartyl-tRNA aminoacylation"/>
    <property type="evidence" value="ECO:0007669"/>
    <property type="project" value="TreeGrafter"/>
</dbReference>
<dbReference type="GO" id="GO:0005739">
    <property type="term" value="C:mitochondrion"/>
    <property type="evidence" value="ECO:0007669"/>
    <property type="project" value="TreeGrafter"/>
</dbReference>
<dbReference type="PRINTS" id="PR01042">
    <property type="entry name" value="TRNASYNTHASP"/>
</dbReference>
<dbReference type="EMBL" id="MBFR01000254">
    <property type="protein sequence ID" value="PVU90505.1"/>
    <property type="molecule type" value="Genomic_DNA"/>
</dbReference>
<evidence type="ECO:0000256" key="2">
    <source>
        <dbReference type="ARBA" id="ARBA00022598"/>
    </source>
</evidence>
<evidence type="ECO:0000313" key="9">
    <source>
        <dbReference type="Proteomes" id="UP000245383"/>
    </source>
</evidence>
<feature type="domain" description="Aminoacyl-transfer RNA synthetases class-II family profile" evidence="7">
    <location>
        <begin position="201"/>
        <end position="632"/>
    </location>
</feature>
<proteinExistence type="inferred from homology"/>
<dbReference type="GO" id="GO:0004815">
    <property type="term" value="F:aspartate-tRNA ligase activity"/>
    <property type="evidence" value="ECO:0007669"/>
    <property type="project" value="TreeGrafter"/>
</dbReference>
<dbReference type="OrthoDB" id="439710at2759"/>
<dbReference type="InterPro" id="IPR004364">
    <property type="entry name" value="Aa-tRNA-synt_II"/>
</dbReference>
<dbReference type="SUPFAM" id="SSF55681">
    <property type="entry name" value="Class II aaRS and biotin synthetases"/>
    <property type="match status" value="1"/>
</dbReference>
<dbReference type="Gene3D" id="3.30.1360.30">
    <property type="entry name" value="GAD-like domain"/>
    <property type="match status" value="1"/>
</dbReference>
<protein>
    <recommendedName>
        <fullName evidence="7">Aminoacyl-transfer RNA synthetases class-II family profile domain-containing protein</fullName>
    </recommendedName>
</protein>
<evidence type="ECO:0000256" key="1">
    <source>
        <dbReference type="ARBA" id="ARBA00006303"/>
    </source>
</evidence>
<keyword evidence="6" id="KW-0030">Aminoacyl-tRNA synthetase</keyword>
<dbReference type="InterPro" id="IPR045864">
    <property type="entry name" value="aa-tRNA-synth_II/BPL/LPL"/>
</dbReference>
<keyword evidence="4" id="KW-0067">ATP-binding</keyword>
<keyword evidence="9" id="KW-1185">Reference proteome</keyword>
<keyword evidence="3" id="KW-0547">Nucleotide-binding</keyword>
<dbReference type="Proteomes" id="UP000245383">
    <property type="component" value="Unassembled WGS sequence"/>
</dbReference>
<dbReference type="PROSITE" id="PS50862">
    <property type="entry name" value="AA_TRNA_LIGASE_II"/>
    <property type="match status" value="1"/>
</dbReference>
<gene>
    <name evidence="8" type="ORF">BB561_004845</name>
</gene>
<organism evidence="8 9">
    <name type="scientific">Smittium simulii</name>
    <dbReference type="NCBI Taxonomy" id="133385"/>
    <lineage>
        <taxon>Eukaryota</taxon>
        <taxon>Fungi</taxon>
        <taxon>Fungi incertae sedis</taxon>
        <taxon>Zoopagomycota</taxon>
        <taxon>Kickxellomycotina</taxon>
        <taxon>Harpellomycetes</taxon>
        <taxon>Harpellales</taxon>
        <taxon>Legeriomycetaceae</taxon>
        <taxon>Smittium</taxon>
    </lineage>
</organism>
<dbReference type="Gene3D" id="3.30.930.10">
    <property type="entry name" value="Bira Bifunctional Protein, Domain 2"/>
    <property type="match status" value="1"/>
</dbReference>